<feature type="domain" description="Pyruvate/ketoisovalerate oxidoreductase catalytic" evidence="3">
    <location>
        <begin position="36"/>
        <end position="195"/>
    </location>
</feature>
<dbReference type="Pfam" id="PF01558">
    <property type="entry name" value="POR"/>
    <property type="match status" value="1"/>
</dbReference>
<accession>A0A975B5G0</accession>
<protein>
    <submittedName>
        <fullName evidence="4">2-oxoglutarate synthase, subunit gamma</fullName>
    </submittedName>
</protein>
<dbReference type="InterPro" id="IPR052554">
    <property type="entry name" value="2-oxoglutarate_synth_KorC"/>
</dbReference>
<dbReference type="PANTHER" id="PTHR42730:SF1">
    <property type="entry name" value="2-OXOGLUTARATE SYNTHASE SUBUNIT KORC"/>
    <property type="match status" value="1"/>
</dbReference>
<dbReference type="RefSeq" id="WP_207690934.1">
    <property type="nucleotide sequence ID" value="NZ_CP061799.1"/>
</dbReference>
<dbReference type="Proteomes" id="UP000663720">
    <property type="component" value="Chromosome"/>
</dbReference>
<dbReference type="InterPro" id="IPR002869">
    <property type="entry name" value="Pyrv_flavodox_OxRed_cen"/>
</dbReference>
<organism evidence="4 5">
    <name type="scientific">Desulfonema limicola</name>
    <dbReference type="NCBI Taxonomy" id="45656"/>
    <lineage>
        <taxon>Bacteria</taxon>
        <taxon>Pseudomonadati</taxon>
        <taxon>Thermodesulfobacteriota</taxon>
        <taxon>Desulfobacteria</taxon>
        <taxon>Desulfobacterales</taxon>
        <taxon>Desulfococcaceae</taxon>
        <taxon>Desulfonema</taxon>
    </lineage>
</organism>
<name>A0A975B5G0_9BACT</name>
<proteinExistence type="predicted"/>
<gene>
    <name evidence="4" type="primary">korC1</name>
    <name evidence="4" type="ORF">dnl_14100</name>
</gene>
<feature type="region of interest" description="Disordered" evidence="2">
    <location>
        <begin position="1"/>
        <end position="20"/>
    </location>
</feature>
<evidence type="ECO:0000256" key="1">
    <source>
        <dbReference type="ARBA" id="ARBA00023002"/>
    </source>
</evidence>
<dbReference type="KEGG" id="dli:dnl_14100"/>
<dbReference type="Gene3D" id="3.40.920.10">
    <property type="entry name" value="Pyruvate-ferredoxin oxidoreductase, PFOR, domain III"/>
    <property type="match status" value="1"/>
</dbReference>
<sequence>MSNTEKINKKPAIEPSQIEPNQIEQNRNEIIITGFGGQGIVLAGRILGMAAALGDKKESTLVQSYGPESRGGACCAQVIISDTIIQYPYIKTPDVLICMSQSAYEKYKDQLKPQGRLLTDKDLVNPDKKQDFLSIPATRMAEELGRTMMANIIMLGFAASVTSVTSEHAMKQAVISSVPKGTEDMNLKAFARGFDYGLSKLKGIEKKSSGKTGASA</sequence>
<reference evidence="4" key="1">
    <citation type="journal article" date="2021" name="Microb. Physiol.">
        <title>Proteogenomic Insights into the Physiology of Marine, Sulfate-Reducing, Filamentous Desulfonema limicola and Desulfonema magnum.</title>
        <authorList>
            <person name="Schnaars V."/>
            <person name="Wohlbrand L."/>
            <person name="Scheve S."/>
            <person name="Hinrichs C."/>
            <person name="Reinhardt R."/>
            <person name="Rabus R."/>
        </authorList>
    </citation>
    <scope>NUCLEOTIDE SEQUENCE</scope>
    <source>
        <strain evidence="4">5ac10</strain>
    </source>
</reference>
<keyword evidence="1" id="KW-0560">Oxidoreductase</keyword>
<dbReference type="GO" id="GO:0016903">
    <property type="term" value="F:oxidoreductase activity, acting on the aldehyde or oxo group of donors"/>
    <property type="evidence" value="ECO:0007669"/>
    <property type="project" value="InterPro"/>
</dbReference>
<keyword evidence="5" id="KW-1185">Reference proteome</keyword>
<dbReference type="EMBL" id="CP061799">
    <property type="protein sequence ID" value="QTA79156.1"/>
    <property type="molecule type" value="Genomic_DNA"/>
</dbReference>
<evidence type="ECO:0000256" key="2">
    <source>
        <dbReference type="SAM" id="MobiDB-lite"/>
    </source>
</evidence>
<feature type="compositionally biased region" description="Basic and acidic residues" evidence="2">
    <location>
        <begin position="1"/>
        <end position="12"/>
    </location>
</feature>
<dbReference type="PANTHER" id="PTHR42730">
    <property type="entry name" value="2-OXOGLUTARATE SYNTHASE SUBUNIT KORC"/>
    <property type="match status" value="1"/>
</dbReference>
<evidence type="ECO:0000313" key="4">
    <source>
        <dbReference type="EMBL" id="QTA79156.1"/>
    </source>
</evidence>
<dbReference type="AlphaFoldDB" id="A0A975B5G0"/>
<evidence type="ECO:0000259" key="3">
    <source>
        <dbReference type="Pfam" id="PF01558"/>
    </source>
</evidence>
<dbReference type="InterPro" id="IPR019752">
    <property type="entry name" value="Pyrv/ketoisovalerate_OxRed_cat"/>
</dbReference>
<dbReference type="SUPFAM" id="SSF53323">
    <property type="entry name" value="Pyruvate-ferredoxin oxidoreductase, PFOR, domain III"/>
    <property type="match status" value="1"/>
</dbReference>
<evidence type="ECO:0000313" key="5">
    <source>
        <dbReference type="Proteomes" id="UP000663720"/>
    </source>
</evidence>